<dbReference type="Pfam" id="PF00085">
    <property type="entry name" value="Thioredoxin"/>
    <property type="match status" value="1"/>
</dbReference>
<dbReference type="InterPro" id="IPR013766">
    <property type="entry name" value="Thioredoxin_domain"/>
</dbReference>
<dbReference type="OrthoDB" id="10257948at2759"/>
<protein>
    <recommendedName>
        <fullName evidence="2">Thioredoxin domain-containing protein</fullName>
    </recommendedName>
</protein>
<evidence type="ECO:0000259" key="2">
    <source>
        <dbReference type="Pfam" id="PF00085"/>
    </source>
</evidence>
<gene>
    <name evidence="3" type="ORF">TRUGW13939_07974</name>
</gene>
<dbReference type="KEGG" id="trg:TRUGW13939_07974"/>
<dbReference type="InterPro" id="IPR036249">
    <property type="entry name" value="Thioredoxin-like_sf"/>
</dbReference>
<evidence type="ECO:0000313" key="4">
    <source>
        <dbReference type="Proteomes" id="UP000509510"/>
    </source>
</evidence>
<dbReference type="CDD" id="cd02989">
    <property type="entry name" value="Phd_like_TxnDC9"/>
    <property type="match status" value="1"/>
</dbReference>
<proteinExistence type="predicted"/>
<keyword evidence="4" id="KW-1185">Reference proteome</keyword>
<reference evidence="4" key="1">
    <citation type="submission" date="2020-06" db="EMBL/GenBank/DDBJ databases">
        <title>A chromosome-scale genome assembly of Talaromyces rugulosus W13939.</title>
        <authorList>
            <person name="Wang B."/>
            <person name="Guo L."/>
            <person name="Ye K."/>
            <person name="Wang L."/>
        </authorList>
    </citation>
    <scope>NUCLEOTIDE SEQUENCE [LARGE SCALE GENOMIC DNA]</scope>
    <source>
        <strain evidence="4">W13939</strain>
    </source>
</reference>
<dbReference type="SUPFAM" id="SSF52833">
    <property type="entry name" value="Thioredoxin-like"/>
    <property type="match status" value="1"/>
</dbReference>
<evidence type="ECO:0000313" key="3">
    <source>
        <dbReference type="EMBL" id="QKX60828.1"/>
    </source>
</evidence>
<dbReference type="GeneID" id="55995463"/>
<feature type="region of interest" description="Disordered" evidence="1">
    <location>
        <begin position="207"/>
        <end position="250"/>
    </location>
</feature>
<name>A0A7H8R4A4_TALRU</name>
<accession>A0A7H8R4A4</accession>
<feature type="region of interest" description="Disordered" evidence="1">
    <location>
        <begin position="1"/>
        <end position="29"/>
    </location>
</feature>
<dbReference type="AlphaFoldDB" id="A0A7H8R4A4"/>
<organism evidence="3 4">
    <name type="scientific">Talaromyces rugulosus</name>
    <name type="common">Penicillium rugulosum</name>
    <dbReference type="NCBI Taxonomy" id="121627"/>
    <lineage>
        <taxon>Eukaryota</taxon>
        <taxon>Fungi</taxon>
        <taxon>Dikarya</taxon>
        <taxon>Ascomycota</taxon>
        <taxon>Pezizomycotina</taxon>
        <taxon>Eurotiomycetes</taxon>
        <taxon>Eurotiomycetidae</taxon>
        <taxon>Eurotiales</taxon>
        <taxon>Trichocomaceae</taxon>
        <taxon>Talaromyces</taxon>
        <taxon>Talaromyces sect. Islandici</taxon>
    </lineage>
</organism>
<dbReference type="RefSeq" id="XP_035347003.1">
    <property type="nucleotide sequence ID" value="XM_035491110.1"/>
</dbReference>
<feature type="domain" description="Thioredoxin" evidence="2">
    <location>
        <begin position="91"/>
        <end position="172"/>
    </location>
</feature>
<dbReference type="Proteomes" id="UP000509510">
    <property type="component" value="Chromosome IV"/>
</dbReference>
<evidence type="ECO:0000256" key="1">
    <source>
        <dbReference type="SAM" id="MobiDB-lite"/>
    </source>
</evidence>
<sequence>MAAPLDAKVSAVLEHSHSKNQNPDDLDEDDLFDALEKEDDTAYRAQRLQQLHGEFASAKEAHARNAATAVTSAADAFYPTLPSDQAVLDLTTNNERCIVHFSHPDFSRCAVMDEHLRSLASRHYEVRFARVDVRDCPFLVEKLNVRVLPCVICFIDGVGKDRVIGFEGLASLRKRNGIDNFSTVELEQRFLMSNVLVRGKLAEGGETFNEYSESEEDERREKREHGRRGIRDGTAGRRNNNEDDEDDDWD</sequence>
<dbReference type="Gene3D" id="3.40.30.10">
    <property type="entry name" value="Glutaredoxin"/>
    <property type="match status" value="1"/>
</dbReference>
<feature type="compositionally biased region" description="Basic and acidic residues" evidence="1">
    <location>
        <begin position="217"/>
        <end position="241"/>
    </location>
</feature>
<dbReference type="PANTHER" id="PTHR21148">
    <property type="entry name" value="THIOREDOXIN DOMAIN-CONTAINING PROTEIN 9"/>
    <property type="match status" value="1"/>
</dbReference>
<dbReference type="EMBL" id="CP055901">
    <property type="protein sequence ID" value="QKX60828.1"/>
    <property type="molecule type" value="Genomic_DNA"/>
</dbReference>